<dbReference type="InterPro" id="IPR036249">
    <property type="entry name" value="Thioredoxin-like_sf"/>
</dbReference>
<dbReference type="EMBL" id="OAOP01000004">
    <property type="protein sequence ID" value="SNX70940.1"/>
    <property type="molecule type" value="Genomic_DNA"/>
</dbReference>
<dbReference type="Proteomes" id="UP000219546">
    <property type="component" value="Unassembled WGS sequence"/>
</dbReference>
<evidence type="ECO:0000313" key="2">
    <source>
        <dbReference type="Proteomes" id="UP000219546"/>
    </source>
</evidence>
<dbReference type="OrthoDB" id="6120799at2"/>
<proteinExistence type="predicted"/>
<keyword evidence="2" id="KW-1185">Reference proteome</keyword>
<dbReference type="SUPFAM" id="SSF52833">
    <property type="entry name" value="Thioredoxin-like"/>
    <property type="match status" value="1"/>
</dbReference>
<evidence type="ECO:0000313" key="1">
    <source>
        <dbReference type="EMBL" id="SNX70940.1"/>
    </source>
</evidence>
<dbReference type="Gene3D" id="3.40.30.10">
    <property type="entry name" value="Glutaredoxin"/>
    <property type="match status" value="1"/>
</dbReference>
<organism evidence="1 2">
    <name type="scientific">Bacillus oleivorans</name>
    <dbReference type="NCBI Taxonomy" id="1448271"/>
    <lineage>
        <taxon>Bacteria</taxon>
        <taxon>Bacillati</taxon>
        <taxon>Bacillota</taxon>
        <taxon>Bacilli</taxon>
        <taxon>Bacillales</taxon>
        <taxon>Bacillaceae</taxon>
        <taxon>Bacillus</taxon>
    </lineage>
</organism>
<dbReference type="RefSeq" id="WP_097158808.1">
    <property type="nucleotide sequence ID" value="NZ_JBEPMQ010000006.1"/>
</dbReference>
<dbReference type="AlphaFoldDB" id="A0A285CTP4"/>
<dbReference type="Pfam" id="PF14595">
    <property type="entry name" value="Thioredoxin_9"/>
    <property type="match status" value="1"/>
</dbReference>
<accession>A0A285CTP4</accession>
<protein>
    <submittedName>
        <fullName evidence="1">Thioredoxin-like protein</fullName>
    </submittedName>
</protein>
<sequence>MTLEQWFEKGLTFNQYTSLMKVNKENMLQILERFELEKDDIKLIEQLKEKQLRAIVLTEDWCGDAMLNVPILVKIAEKANIDIRFLLRDQNLELMDQYLTNGTSRAIPIFIFIDNDGSEKAVWGPRAPKLQQLVDEVRAALPAKEDPSFAEKQKETFKKLTKSYVEEAALWDEVSYSILTTLKDKILYGE</sequence>
<name>A0A285CTP4_9BACI</name>
<gene>
    <name evidence="1" type="ORF">SAMN05877753_104443</name>
</gene>
<reference evidence="1 2" key="1">
    <citation type="submission" date="2017-08" db="EMBL/GenBank/DDBJ databases">
        <authorList>
            <person name="de Groot N.N."/>
        </authorList>
    </citation>
    <scope>NUCLEOTIDE SEQUENCE [LARGE SCALE GENOMIC DNA]</scope>
    <source>
        <strain evidence="1 2">JC228</strain>
    </source>
</reference>